<evidence type="ECO:0000256" key="2">
    <source>
        <dbReference type="SAM" id="SignalP"/>
    </source>
</evidence>
<dbReference type="SUPFAM" id="SSF159774">
    <property type="entry name" value="YerB-like"/>
    <property type="match status" value="1"/>
</dbReference>
<dbReference type="AlphaFoldDB" id="A0A938Y7U6"/>
<feature type="chain" id="PRO_5039643181" evidence="2">
    <location>
        <begin position="24"/>
        <end position="338"/>
    </location>
</feature>
<evidence type="ECO:0000313" key="5">
    <source>
        <dbReference type="EMBL" id="MBM9460814.1"/>
    </source>
</evidence>
<feature type="region of interest" description="Disordered" evidence="1">
    <location>
        <begin position="26"/>
        <end position="51"/>
    </location>
</feature>
<dbReference type="InterPro" id="IPR023158">
    <property type="entry name" value="YerB-like_sf"/>
</dbReference>
<sequence>MRTSILRSALPASLLALSLVLTGCGGGEEEKKPASGETSSAPEPEVPATWPLTGEETDTEVELDHPVVVAKIDNSKSSAPQVGLGKADMVVEELVEGGITRLAAFYYSRLPKEIGPVRSMRASDIGIVTPVDAVIAASGAAAPTIGRLDEAGVKFFTEGGPGYFRKQGRYAPYNLFTSLAAVGKAAEDGKNERPADYLPWGTPQDLPEGAVATTIAADFGRHTTNWQFKNGTYVNTNSFAAEGDRFKPDTVLVLRVDVVDAGYRDPAGNFVPESRFRGGGQAQLFHNGTVVEGEWSKKKLSSPLKLTTAEGTLKVPAGKVWIELVPVDSAGGSVTFGK</sequence>
<keyword evidence="6" id="KW-1185">Reference proteome</keyword>
<evidence type="ECO:0000259" key="3">
    <source>
        <dbReference type="Pfam" id="PF11258"/>
    </source>
</evidence>
<protein>
    <submittedName>
        <fullName evidence="5">DUF3048 domain-containing protein</fullName>
    </submittedName>
</protein>
<feature type="signal peptide" evidence="2">
    <location>
        <begin position="1"/>
        <end position="23"/>
    </location>
</feature>
<dbReference type="InterPro" id="IPR021416">
    <property type="entry name" value="DUF3048_N"/>
</dbReference>
<keyword evidence="2" id="KW-0732">Signal</keyword>
<accession>A0A938Y7U6</accession>
<dbReference type="RefSeq" id="WP_205292133.1">
    <property type="nucleotide sequence ID" value="NZ_CP074406.1"/>
</dbReference>
<gene>
    <name evidence="5" type="ORF">JK386_12965</name>
</gene>
<dbReference type="Gene3D" id="3.50.90.10">
    <property type="entry name" value="YerB-like"/>
    <property type="match status" value="1"/>
</dbReference>
<evidence type="ECO:0000313" key="6">
    <source>
        <dbReference type="Proteomes" id="UP000663791"/>
    </source>
</evidence>
<feature type="domain" description="DUF3048" evidence="3">
    <location>
        <begin position="52"/>
        <end position="188"/>
    </location>
</feature>
<feature type="domain" description="DUF3048" evidence="4">
    <location>
        <begin position="222"/>
        <end position="322"/>
    </location>
</feature>
<dbReference type="PROSITE" id="PS51257">
    <property type="entry name" value="PROKAR_LIPOPROTEIN"/>
    <property type="match status" value="1"/>
</dbReference>
<evidence type="ECO:0000256" key="1">
    <source>
        <dbReference type="SAM" id="MobiDB-lite"/>
    </source>
</evidence>
<dbReference type="Pfam" id="PF17479">
    <property type="entry name" value="DUF3048_C"/>
    <property type="match status" value="1"/>
</dbReference>
<dbReference type="Proteomes" id="UP000663791">
    <property type="component" value="Unassembled WGS sequence"/>
</dbReference>
<dbReference type="InterPro" id="IPR035328">
    <property type="entry name" value="DUF3048_C"/>
</dbReference>
<organism evidence="5 6">
    <name type="scientific">Nocardioides faecalis</name>
    <dbReference type="NCBI Taxonomy" id="2803858"/>
    <lineage>
        <taxon>Bacteria</taxon>
        <taxon>Bacillati</taxon>
        <taxon>Actinomycetota</taxon>
        <taxon>Actinomycetes</taxon>
        <taxon>Propionibacteriales</taxon>
        <taxon>Nocardioidaceae</taxon>
        <taxon>Nocardioides</taxon>
    </lineage>
</organism>
<evidence type="ECO:0000259" key="4">
    <source>
        <dbReference type="Pfam" id="PF17479"/>
    </source>
</evidence>
<name>A0A938Y7U6_9ACTN</name>
<proteinExistence type="predicted"/>
<dbReference type="Pfam" id="PF11258">
    <property type="entry name" value="DUF3048"/>
    <property type="match status" value="1"/>
</dbReference>
<comment type="caution">
    <text evidence="5">The sequence shown here is derived from an EMBL/GenBank/DDBJ whole genome shotgun (WGS) entry which is preliminary data.</text>
</comment>
<reference evidence="5" key="1">
    <citation type="submission" date="2021-01" db="EMBL/GenBank/DDBJ databases">
        <title>Novel species in genus Nocardioides.</title>
        <authorList>
            <person name="Zhang G."/>
        </authorList>
    </citation>
    <scope>NUCLEOTIDE SEQUENCE</scope>
    <source>
        <strain evidence="5">Zg-536</strain>
    </source>
</reference>
<dbReference type="EMBL" id="JAERTX010000011">
    <property type="protein sequence ID" value="MBM9460814.1"/>
    <property type="molecule type" value="Genomic_DNA"/>
</dbReference>